<dbReference type="PANTHER" id="PTHR43520">
    <property type="entry name" value="ATP7, ISOFORM B"/>
    <property type="match status" value="1"/>
</dbReference>
<dbReference type="EMBL" id="PKPP01011723">
    <property type="protein sequence ID" value="PWA43634.1"/>
    <property type="molecule type" value="Genomic_DNA"/>
</dbReference>
<dbReference type="Proteomes" id="UP000245207">
    <property type="component" value="Unassembled WGS sequence"/>
</dbReference>
<evidence type="ECO:0000256" key="2">
    <source>
        <dbReference type="SAM" id="Phobius"/>
    </source>
</evidence>
<dbReference type="GO" id="GO:0043682">
    <property type="term" value="F:P-type divalent copper transporter activity"/>
    <property type="evidence" value="ECO:0007669"/>
    <property type="project" value="TreeGrafter"/>
</dbReference>
<feature type="transmembrane region" description="Helical" evidence="2">
    <location>
        <begin position="55"/>
        <end position="73"/>
    </location>
</feature>
<evidence type="ECO:0000313" key="4">
    <source>
        <dbReference type="Proteomes" id="UP000245207"/>
    </source>
</evidence>
<keyword evidence="1" id="KW-1278">Translocase</keyword>
<proteinExistence type="predicted"/>
<dbReference type="AlphaFoldDB" id="A0A2U1L3U8"/>
<accession>A0A2U1L3U8</accession>
<sequence length="307" mass="34106">MRNHGSAEIAADVSHASKNAPVVIHLNNIRDHYIMKKIEYFGDEQWDNMGPLNTGLQHLVVLCLYCMMIGILLKSEGSRIRTMDLFISYQDFLPLDQVGTSLGATKGLILRGGSILKFFATMNTVVFDITGTLTIGKPVVTEILTTISDEFSELQLSIRPNFGLQQHGISESLQEERFSNSLAVDREGDMTATRGCVQGDASAYCFMSEQSAFNNESVIDDGILGSLTVWECMVKMLEWDLECSSTKFMIVFSDNQEAFNPEGSNIGSSSDFYGGQKSRRCQNQLSLEFSSYQLNALGMAKRVYLSQ</sequence>
<gene>
    <name evidence="3" type="ORF">CTI12_AA522030</name>
</gene>
<evidence type="ECO:0000256" key="1">
    <source>
        <dbReference type="ARBA" id="ARBA00022967"/>
    </source>
</evidence>
<dbReference type="STRING" id="35608.A0A2U1L3U8"/>
<keyword evidence="4" id="KW-1185">Reference proteome</keyword>
<keyword evidence="2" id="KW-0472">Membrane</keyword>
<dbReference type="GO" id="GO:0055070">
    <property type="term" value="P:copper ion homeostasis"/>
    <property type="evidence" value="ECO:0007669"/>
    <property type="project" value="TreeGrafter"/>
</dbReference>
<protein>
    <submittedName>
        <fullName evidence="3">Cation-transporting P-type ATPase</fullName>
    </submittedName>
</protein>
<keyword evidence="2" id="KW-0812">Transmembrane</keyword>
<dbReference type="GO" id="GO:0005507">
    <property type="term" value="F:copper ion binding"/>
    <property type="evidence" value="ECO:0007669"/>
    <property type="project" value="TreeGrafter"/>
</dbReference>
<dbReference type="OrthoDB" id="432719at2759"/>
<dbReference type="PANTHER" id="PTHR43520:SF22">
    <property type="entry name" value="COPPER-TRANSPORTING ATPASE PAA1, CHLOROPLASTIC"/>
    <property type="match status" value="1"/>
</dbReference>
<organism evidence="3 4">
    <name type="scientific">Artemisia annua</name>
    <name type="common">Sweet wormwood</name>
    <dbReference type="NCBI Taxonomy" id="35608"/>
    <lineage>
        <taxon>Eukaryota</taxon>
        <taxon>Viridiplantae</taxon>
        <taxon>Streptophyta</taxon>
        <taxon>Embryophyta</taxon>
        <taxon>Tracheophyta</taxon>
        <taxon>Spermatophyta</taxon>
        <taxon>Magnoliopsida</taxon>
        <taxon>eudicotyledons</taxon>
        <taxon>Gunneridae</taxon>
        <taxon>Pentapetalae</taxon>
        <taxon>asterids</taxon>
        <taxon>campanulids</taxon>
        <taxon>Asterales</taxon>
        <taxon>Asteraceae</taxon>
        <taxon>Asteroideae</taxon>
        <taxon>Anthemideae</taxon>
        <taxon>Artemisiinae</taxon>
        <taxon>Artemisia</taxon>
    </lineage>
</organism>
<comment type="caution">
    <text evidence="3">The sequence shown here is derived from an EMBL/GenBank/DDBJ whole genome shotgun (WGS) entry which is preliminary data.</text>
</comment>
<name>A0A2U1L3U8_ARTAN</name>
<keyword evidence="2" id="KW-1133">Transmembrane helix</keyword>
<evidence type="ECO:0000313" key="3">
    <source>
        <dbReference type="EMBL" id="PWA43634.1"/>
    </source>
</evidence>
<reference evidence="3 4" key="1">
    <citation type="journal article" date="2018" name="Mol. Plant">
        <title>The genome of Artemisia annua provides insight into the evolution of Asteraceae family and artemisinin biosynthesis.</title>
        <authorList>
            <person name="Shen Q."/>
            <person name="Zhang L."/>
            <person name="Liao Z."/>
            <person name="Wang S."/>
            <person name="Yan T."/>
            <person name="Shi P."/>
            <person name="Liu M."/>
            <person name="Fu X."/>
            <person name="Pan Q."/>
            <person name="Wang Y."/>
            <person name="Lv Z."/>
            <person name="Lu X."/>
            <person name="Zhang F."/>
            <person name="Jiang W."/>
            <person name="Ma Y."/>
            <person name="Chen M."/>
            <person name="Hao X."/>
            <person name="Li L."/>
            <person name="Tang Y."/>
            <person name="Lv G."/>
            <person name="Zhou Y."/>
            <person name="Sun X."/>
            <person name="Brodelius P.E."/>
            <person name="Rose J.K.C."/>
            <person name="Tang K."/>
        </authorList>
    </citation>
    <scope>NUCLEOTIDE SEQUENCE [LARGE SCALE GENOMIC DNA]</scope>
    <source>
        <strain evidence="4">cv. Huhao1</strain>
        <tissue evidence="3">Leaf</tissue>
    </source>
</reference>
<dbReference type="GO" id="GO:0016020">
    <property type="term" value="C:membrane"/>
    <property type="evidence" value="ECO:0007669"/>
    <property type="project" value="TreeGrafter"/>
</dbReference>